<evidence type="ECO:0000256" key="2">
    <source>
        <dbReference type="ARBA" id="ARBA00022448"/>
    </source>
</evidence>
<dbReference type="Gene3D" id="3.30.70.1450">
    <property type="entry name" value="Regulator of K+ conductance, C-terminal domain"/>
    <property type="match status" value="2"/>
</dbReference>
<evidence type="ECO:0000313" key="10">
    <source>
        <dbReference type="Proteomes" id="UP000184079"/>
    </source>
</evidence>
<feature type="transmembrane region" description="Helical" evidence="7">
    <location>
        <begin position="399"/>
        <end position="417"/>
    </location>
</feature>
<feature type="transmembrane region" description="Helical" evidence="7">
    <location>
        <begin position="6"/>
        <end position="39"/>
    </location>
</feature>
<dbReference type="PANTHER" id="PTHR43652:SF2">
    <property type="entry name" value="BASIC AMINO ACID ANTIPORTER YFCC-RELATED"/>
    <property type="match status" value="1"/>
</dbReference>
<name>A0A1M5VC29_9BACI</name>
<evidence type="ECO:0000256" key="7">
    <source>
        <dbReference type="SAM" id="Phobius"/>
    </source>
</evidence>
<feature type="transmembrane region" description="Helical" evidence="7">
    <location>
        <begin position="488"/>
        <end position="520"/>
    </location>
</feature>
<protein>
    <submittedName>
        <fullName evidence="9">Di-and tricarboxylate transporter</fullName>
    </submittedName>
</protein>
<dbReference type="Proteomes" id="UP000184079">
    <property type="component" value="Unassembled WGS sequence"/>
</dbReference>
<evidence type="ECO:0000259" key="8">
    <source>
        <dbReference type="PROSITE" id="PS51202"/>
    </source>
</evidence>
<keyword evidence="10" id="KW-1185">Reference proteome</keyword>
<dbReference type="AlphaFoldDB" id="A0A1M5VC29"/>
<dbReference type="InterPro" id="IPR006037">
    <property type="entry name" value="RCK_C"/>
</dbReference>
<feature type="transmembrane region" description="Helical" evidence="7">
    <location>
        <begin position="90"/>
        <end position="115"/>
    </location>
</feature>
<dbReference type="InterPro" id="IPR031312">
    <property type="entry name" value="Na/sul_symport_CS"/>
</dbReference>
<sequence>MSYEMIVVAVVVCGMIGTLIMDIARPVIIVFTALTILLVTGILKPEDALAGFSNEGMLTIALLFVIAGAMQKSGMIEVIMKGWLNKSNRFIGAMIRVLIPTSALSAFFNNTPIVVTFTPMLKNWCEEHQIAPSKFLIPLSYATILGGTITLMGTSTNLVVHGMLIDYGYDGFSLFQLAVIGIPITVVGLIYLIVIGRHLLPDQKGFQQQVRIGAKEYMAELIVDHSFPGINQTVKEARLKELTGIYLLGIVRNKERVFPVRSTTRIQAGDRLIFTGLITALTGVQVTKGLTLSMGKPIDVAELKKANSTIVEAVVSHQSSLVYQSIKQVKFRSLYDAGVIAVHRNNEQLQSKIGDILLKPGDHLLLLAGADFIDKYQQSEDFYVMMPFHRMHMVHRPSFKGWLTILIFLIMIILITIGVLSMFKAMAIVVAVMLAMKVVTMEEIKKYIHFDVLVLIACSFGIGIATMKSGLAPWIADGIVTVGKPLGLFTLLFLIYIVTNIFTEIITNSAAAILMIPIAFEMAETLGLDPMGFAVTVTIAASASFITPIGYQTNLIVYGPGSYTFKDYVKIGTPLSILVMFITVIIVYFWWF</sequence>
<evidence type="ECO:0000256" key="4">
    <source>
        <dbReference type="ARBA" id="ARBA00022737"/>
    </source>
</evidence>
<feature type="domain" description="RCK C-terminal" evidence="8">
    <location>
        <begin position="206"/>
        <end position="290"/>
    </location>
</feature>
<dbReference type="InterPro" id="IPR036721">
    <property type="entry name" value="RCK_C_sf"/>
</dbReference>
<keyword evidence="4" id="KW-0677">Repeat</keyword>
<dbReference type="EMBL" id="FQXD01000012">
    <property type="protein sequence ID" value="SHH72819.1"/>
    <property type="molecule type" value="Genomic_DNA"/>
</dbReference>
<feature type="domain" description="RCK C-terminal" evidence="8">
    <location>
        <begin position="298"/>
        <end position="382"/>
    </location>
</feature>
<keyword evidence="6 7" id="KW-0472">Membrane</keyword>
<feature type="transmembrane region" description="Helical" evidence="7">
    <location>
        <begin position="135"/>
        <end position="154"/>
    </location>
</feature>
<keyword evidence="5 7" id="KW-1133">Transmembrane helix</keyword>
<dbReference type="GO" id="GO:0005886">
    <property type="term" value="C:plasma membrane"/>
    <property type="evidence" value="ECO:0007669"/>
    <property type="project" value="TreeGrafter"/>
</dbReference>
<dbReference type="GO" id="GO:0006813">
    <property type="term" value="P:potassium ion transport"/>
    <property type="evidence" value="ECO:0007669"/>
    <property type="project" value="InterPro"/>
</dbReference>
<gene>
    <name evidence="9" type="ORF">SAMN05421807_11238</name>
</gene>
<keyword evidence="2" id="KW-0813">Transport</keyword>
<evidence type="ECO:0000256" key="5">
    <source>
        <dbReference type="ARBA" id="ARBA00022989"/>
    </source>
</evidence>
<dbReference type="SUPFAM" id="SSF116726">
    <property type="entry name" value="TrkA C-terminal domain-like"/>
    <property type="match status" value="2"/>
</dbReference>
<accession>A0A1M5VC29</accession>
<evidence type="ECO:0000256" key="6">
    <source>
        <dbReference type="ARBA" id="ARBA00023136"/>
    </source>
</evidence>
<dbReference type="OrthoDB" id="9765532at2"/>
<feature type="transmembrane region" description="Helical" evidence="7">
    <location>
        <begin position="51"/>
        <end position="70"/>
    </location>
</feature>
<dbReference type="InterPro" id="IPR051679">
    <property type="entry name" value="DASS-Related_Transporters"/>
</dbReference>
<feature type="transmembrane region" description="Helical" evidence="7">
    <location>
        <begin position="174"/>
        <end position="194"/>
    </location>
</feature>
<evidence type="ECO:0000256" key="3">
    <source>
        <dbReference type="ARBA" id="ARBA00022692"/>
    </source>
</evidence>
<proteinExistence type="predicted"/>
<dbReference type="InterPro" id="IPR004680">
    <property type="entry name" value="Cit_transptr-like_dom"/>
</dbReference>
<dbReference type="PROSITE" id="PS01271">
    <property type="entry name" value="NA_SULFATE"/>
    <property type="match status" value="1"/>
</dbReference>
<keyword evidence="3 7" id="KW-0812">Transmembrane</keyword>
<evidence type="ECO:0000256" key="1">
    <source>
        <dbReference type="ARBA" id="ARBA00004141"/>
    </source>
</evidence>
<dbReference type="PROSITE" id="PS51202">
    <property type="entry name" value="RCK_C"/>
    <property type="match status" value="2"/>
</dbReference>
<feature type="transmembrane region" description="Helical" evidence="7">
    <location>
        <begin position="571"/>
        <end position="591"/>
    </location>
</feature>
<feature type="transmembrane region" description="Helical" evidence="7">
    <location>
        <begin position="532"/>
        <end position="551"/>
    </location>
</feature>
<evidence type="ECO:0000313" key="9">
    <source>
        <dbReference type="EMBL" id="SHH72819.1"/>
    </source>
</evidence>
<dbReference type="PANTHER" id="PTHR43652">
    <property type="entry name" value="BASIC AMINO ACID ANTIPORTER YFCC-RELATED"/>
    <property type="match status" value="1"/>
</dbReference>
<organism evidence="9 10">
    <name type="scientific">Virgibacillus chiguensis</name>
    <dbReference type="NCBI Taxonomy" id="411959"/>
    <lineage>
        <taxon>Bacteria</taxon>
        <taxon>Bacillati</taxon>
        <taxon>Bacillota</taxon>
        <taxon>Bacilli</taxon>
        <taxon>Bacillales</taxon>
        <taxon>Bacillaceae</taxon>
        <taxon>Virgibacillus</taxon>
    </lineage>
</organism>
<dbReference type="Pfam" id="PF03600">
    <property type="entry name" value="CitMHS"/>
    <property type="match status" value="1"/>
</dbReference>
<comment type="subcellular location">
    <subcellularLocation>
        <location evidence="1">Membrane</location>
        <topology evidence="1">Multi-pass membrane protein</topology>
    </subcellularLocation>
</comment>
<feature type="transmembrane region" description="Helical" evidence="7">
    <location>
        <begin position="452"/>
        <end position="476"/>
    </location>
</feature>
<dbReference type="RefSeq" id="WP_073010446.1">
    <property type="nucleotide sequence ID" value="NZ_FQXD01000012.1"/>
</dbReference>
<dbReference type="GO" id="GO:0008324">
    <property type="term" value="F:monoatomic cation transmembrane transporter activity"/>
    <property type="evidence" value="ECO:0007669"/>
    <property type="project" value="InterPro"/>
</dbReference>
<reference evidence="10" key="1">
    <citation type="submission" date="2016-11" db="EMBL/GenBank/DDBJ databases">
        <authorList>
            <person name="Varghese N."/>
            <person name="Submissions S."/>
        </authorList>
    </citation>
    <scope>NUCLEOTIDE SEQUENCE [LARGE SCALE GENOMIC DNA]</scope>
    <source>
        <strain evidence="10">CGMCC 1.6496</strain>
    </source>
</reference>
<dbReference type="Pfam" id="PF02080">
    <property type="entry name" value="TrkA_C"/>
    <property type="match status" value="2"/>
</dbReference>